<name>B7P1X9_IXOSC</name>
<sequence>MEGSSNERRIRILQWNCRGLRSRRDELTIRFAELEPCDVLLLQETRTDTIDLSGFVKHFTTTIEHKKRRSRKDDNPGGQQTQVEAQAGVYVQRKIPHVQIDTKQ</sequence>
<reference evidence="2 4" key="1">
    <citation type="submission" date="2008-03" db="EMBL/GenBank/DDBJ databases">
        <title>Annotation of Ixodes scapularis.</title>
        <authorList>
            <consortium name="Ixodes scapularis Genome Project Consortium"/>
            <person name="Caler E."/>
            <person name="Hannick L.I."/>
            <person name="Bidwell S."/>
            <person name="Joardar V."/>
            <person name="Thiagarajan M."/>
            <person name="Amedeo P."/>
            <person name="Galinsky K.J."/>
            <person name="Schobel S."/>
            <person name="Inman J."/>
            <person name="Hostetler J."/>
            <person name="Miller J."/>
            <person name="Hammond M."/>
            <person name="Megy K."/>
            <person name="Lawson D."/>
            <person name="Kodira C."/>
            <person name="Sutton G."/>
            <person name="Meyer J."/>
            <person name="Hill C.A."/>
            <person name="Birren B."/>
            <person name="Nene V."/>
            <person name="Collins F."/>
            <person name="Alarcon-Chaidez F."/>
            <person name="Wikel S."/>
            <person name="Strausberg R."/>
        </authorList>
    </citation>
    <scope>NUCLEOTIDE SEQUENCE [LARGE SCALE GENOMIC DNA]</scope>
    <source>
        <strain evidence="4">Wikel</strain>
        <strain evidence="2">Wikel colony</strain>
    </source>
</reference>
<dbReference type="AlphaFoldDB" id="B7P1X9"/>
<dbReference type="HOGENOM" id="CLU_2252935_0_0_1"/>
<reference evidence="3" key="2">
    <citation type="submission" date="2020-05" db="UniProtKB">
        <authorList>
            <consortium name="EnsemblMetazoa"/>
        </authorList>
    </citation>
    <scope>IDENTIFICATION</scope>
    <source>
        <strain evidence="3">wikel</strain>
    </source>
</reference>
<evidence type="ECO:0000313" key="2">
    <source>
        <dbReference type="EMBL" id="EEC00601.1"/>
    </source>
</evidence>
<dbReference type="SUPFAM" id="SSF56219">
    <property type="entry name" value="DNase I-like"/>
    <property type="match status" value="1"/>
</dbReference>
<organism>
    <name type="scientific">Ixodes scapularis</name>
    <name type="common">Black-legged tick</name>
    <name type="synonym">Deer tick</name>
    <dbReference type="NCBI Taxonomy" id="6945"/>
    <lineage>
        <taxon>Eukaryota</taxon>
        <taxon>Metazoa</taxon>
        <taxon>Ecdysozoa</taxon>
        <taxon>Arthropoda</taxon>
        <taxon>Chelicerata</taxon>
        <taxon>Arachnida</taxon>
        <taxon>Acari</taxon>
        <taxon>Parasitiformes</taxon>
        <taxon>Ixodida</taxon>
        <taxon>Ixodoidea</taxon>
        <taxon>Ixodidae</taxon>
        <taxon>Ixodinae</taxon>
        <taxon>Ixodes</taxon>
    </lineage>
</organism>
<dbReference type="Gene3D" id="3.60.10.10">
    <property type="entry name" value="Endonuclease/exonuclease/phosphatase"/>
    <property type="match status" value="1"/>
</dbReference>
<proteinExistence type="predicted"/>
<dbReference type="VEuPathDB" id="VectorBase:ISCW001771"/>
<dbReference type="PaxDb" id="6945-B7P1X9"/>
<dbReference type="EnsemblMetazoa" id="ISCW001771-RA">
    <property type="protein sequence ID" value="ISCW001771-PA"/>
    <property type="gene ID" value="ISCW001771"/>
</dbReference>
<dbReference type="InterPro" id="IPR036691">
    <property type="entry name" value="Endo/exonu/phosph_ase_sf"/>
</dbReference>
<dbReference type="Proteomes" id="UP000001555">
    <property type="component" value="Unassembled WGS sequence"/>
</dbReference>
<keyword evidence="4" id="KW-1185">Reference proteome</keyword>
<dbReference type="EMBL" id="ABJB011136501">
    <property type="status" value="NOT_ANNOTATED_CDS"/>
    <property type="molecule type" value="Genomic_DNA"/>
</dbReference>
<dbReference type="VEuPathDB" id="VectorBase:ISCI001771"/>
<dbReference type="EMBL" id="DS618811">
    <property type="protein sequence ID" value="EEC00601.1"/>
    <property type="molecule type" value="Genomic_DNA"/>
</dbReference>
<accession>B7P1X9</accession>
<feature type="region of interest" description="Disordered" evidence="1">
    <location>
        <begin position="63"/>
        <end position="88"/>
    </location>
</feature>
<dbReference type="InParanoid" id="B7P1X9"/>
<evidence type="ECO:0000256" key="1">
    <source>
        <dbReference type="SAM" id="MobiDB-lite"/>
    </source>
</evidence>
<evidence type="ECO:0008006" key="5">
    <source>
        <dbReference type="Google" id="ProtNLM"/>
    </source>
</evidence>
<gene>
    <name evidence="2" type="ORF">IscW_ISCW001771</name>
</gene>
<protein>
    <recommendedName>
        <fullName evidence="5">Endonuclease/exonuclease/phosphatase domain-containing protein</fullName>
    </recommendedName>
</protein>
<evidence type="ECO:0000313" key="3">
    <source>
        <dbReference type="EnsemblMetazoa" id="ISCW001771-PA"/>
    </source>
</evidence>
<evidence type="ECO:0000313" key="4">
    <source>
        <dbReference type="Proteomes" id="UP000001555"/>
    </source>
</evidence>